<feature type="compositionally biased region" description="Basic and acidic residues" evidence="1">
    <location>
        <begin position="61"/>
        <end position="86"/>
    </location>
</feature>
<protein>
    <submittedName>
        <fullName evidence="2">Uncharacterized protein</fullName>
    </submittedName>
</protein>
<dbReference type="EMBL" id="GBXM01020664">
    <property type="protein sequence ID" value="JAH87913.1"/>
    <property type="molecule type" value="Transcribed_RNA"/>
</dbReference>
<name>A0A0E9WEJ4_ANGAN</name>
<evidence type="ECO:0000256" key="1">
    <source>
        <dbReference type="SAM" id="MobiDB-lite"/>
    </source>
</evidence>
<feature type="region of interest" description="Disordered" evidence="1">
    <location>
        <begin position="1"/>
        <end position="31"/>
    </location>
</feature>
<organism evidence="2">
    <name type="scientific">Anguilla anguilla</name>
    <name type="common">European freshwater eel</name>
    <name type="synonym">Muraena anguilla</name>
    <dbReference type="NCBI Taxonomy" id="7936"/>
    <lineage>
        <taxon>Eukaryota</taxon>
        <taxon>Metazoa</taxon>
        <taxon>Chordata</taxon>
        <taxon>Craniata</taxon>
        <taxon>Vertebrata</taxon>
        <taxon>Euteleostomi</taxon>
        <taxon>Actinopterygii</taxon>
        <taxon>Neopterygii</taxon>
        <taxon>Teleostei</taxon>
        <taxon>Anguilliformes</taxon>
        <taxon>Anguillidae</taxon>
        <taxon>Anguilla</taxon>
    </lineage>
</organism>
<sequence>MTHTAGCGTGTLASMGTASKSESVVEEEKWKSEGKEMIMIKGTEIKTMKEAELGIEIGTGETERDQGSEIEIRTKSVTDTSEKEGKFSQGVETVQDTMTEIMEGTKVETLKKTGIGEKGVRGRKREKNFYLKLQSEKHVQNDIWKKNIHFPKM</sequence>
<accession>A0A0E9WEJ4</accession>
<evidence type="ECO:0000313" key="2">
    <source>
        <dbReference type="EMBL" id="JAH87913.1"/>
    </source>
</evidence>
<reference evidence="2" key="2">
    <citation type="journal article" date="2015" name="Fish Shellfish Immunol.">
        <title>Early steps in the European eel (Anguilla anguilla)-Vibrio vulnificus interaction in the gills: Role of the RtxA13 toxin.</title>
        <authorList>
            <person name="Callol A."/>
            <person name="Pajuelo D."/>
            <person name="Ebbesson L."/>
            <person name="Teles M."/>
            <person name="MacKenzie S."/>
            <person name="Amaro C."/>
        </authorList>
    </citation>
    <scope>NUCLEOTIDE SEQUENCE</scope>
</reference>
<feature type="region of interest" description="Disordered" evidence="1">
    <location>
        <begin position="57"/>
        <end position="89"/>
    </location>
</feature>
<proteinExistence type="predicted"/>
<dbReference type="AlphaFoldDB" id="A0A0E9WEJ4"/>
<reference evidence="2" key="1">
    <citation type="submission" date="2014-11" db="EMBL/GenBank/DDBJ databases">
        <authorList>
            <person name="Amaro Gonzalez C."/>
        </authorList>
    </citation>
    <scope>NUCLEOTIDE SEQUENCE</scope>
</reference>